<dbReference type="EMBL" id="CP025197">
    <property type="protein sequence ID" value="AUG58744.1"/>
    <property type="molecule type" value="Genomic_DNA"/>
</dbReference>
<name>A0A2K9EF26_9FIRM</name>
<feature type="transmembrane region" description="Helical" evidence="5">
    <location>
        <begin position="198"/>
        <end position="217"/>
    </location>
</feature>
<feature type="transmembrane region" description="Helical" evidence="5">
    <location>
        <begin position="64"/>
        <end position="86"/>
    </location>
</feature>
<organism evidence="6 8">
    <name type="scientific">Acetivibrio saccincola</name>
    <dbReference type="NCBI Taxonomy" id="1677857"/>
    <lineage>
        <taxon>Bacteria</taxon>
        <taxon>Bacillati</taxon>
        <taxon>Bacillota</taxon>
        <taxon>Clostridia</taxon>
        <taxon>Eubacteriales</taxon>
        <taxon>Oscillospiraceae</taxon>
        <taxon>Acetivibrio</taxon>
    </lineage>
</organism>
<protein>
    <submittedName>
        <fullName evidence="6">Manganese efflux pump MntP</fullName>
    </submittedName>
    <submittedName>
        <fullName evidence="7">Sporulation membrane protein YtaF</fullName>
    </submittedName>
</protein>
<feature type="transmembrane region" description="Helical" evidence="5">
    <location>
        <begin position="165"/>
        <end position="186"/>
    </location>
</feature>
<evidence type="ECO:0000313" key="8">
    <source>
        <dbReference type="Proteomes" id="UP000233534"/>
    </source>
</evidence>
<gene>
    <name evidence="6" type="primary">mntP</name>
    <name evidence="7" type="ORF">B9R14_04895</name>
    <name evidence="6" type="ORF">HVS_14425</name>
</gene>
<dbReference type="KEGG" id="hsc:HVS_14425"/>
<keyword evidence="8" id="KW-1185">Reference proteome</keyword>
<evidence type="ECO:0000256" key="2">
    <source>
        <dbReference type="ARBA" id="ARBA00022692"/>
    </source>
</evidence>
<proteinExistence type="predicted"/>
<feature type="transmembrane region" description="Helical" evidence="5">
    <location>
        <begin position="32"/>
        <end position="52"/>
    </location>
</feature>
<keyword evidence="1" id="KW-1003">Cell membrane</keyword>
<evidence type="ECO:0000256" key="5">
    <source>
        <dbReference type="SAM" id="Phobius"/>
    </source>
</evidence>
<evidence type="ECO:0000256" key="3">
    <source>
        <dbReference type="ARBA" id="ARBA00022989"/>
    </source>
</evidence>
<dbReference type="NCBIfam" id="TIGR02840">
    <property type="entry name" value="spore_YtaF"/>
    <property type="match status" value="1"/>
</dbReference>
<keyword evidence="4 5" id="KW-0472">Membrane</keyword>
<dbReference type="PANTHER" id="PTHR35529:SF2">
    <property type="entry name" value="SPORULATION PROTEIN YTAF-RELATED"/>
    <property type="match status" value="1"/>
</dbReference>
<reference evidence="6 8" key="1">
    <citation type="submission" date="2017-12" db="EMBL/GenBank/DDBJ databases">
        <title>Complete genome sequence of Herbivorax saccincola GGR1, a novel Cellulosome-producing hydrolytic bacterium in a thermophilic biogas plant, established by Illumina and Nanopore MinION sequencing.</title>
        <authorList>
            <person name="Pechtl A."/>
            <person name="Ruckert C."/>
            <person name="Koeck D.E."/>
            <person name="Maus I."/>
            <person name="Winkler A."/>
            <person name="Kalinowski J."/>
            <person name="Puhler A."/>
            <person name="Schwarz W.W."/>
            <person name="Zverlov V.V."/>
            <person name="Schluter A."/>
            <person name="Liebl W."/>
        </authorList>
    </citation>
    <scope>NUCLEOTIDE SEQUENCE [LARGE SCALE GENOMIC DNA]</scope>
    <source>
        <strain evidence="6">GGR1</strain>
        <strain evidence="8">SR1</strain>
    </source>
</reference>
<feature type="transmembrane region" description="Helical" evidence="5">
    <location>
        <begin position="6"/>
        <end position="25"/>
    </location>
</feature>
<sequence length="218" mass="23534">MTFSVVLLAISLSLDAFGVGLSYGVRKIKIPILSKIIICFFSIFYAGIALIGGKYLASFLPQNISKIIGITILFGMGTLIIIQALIKKDNRQNSLCSYINEEKTLAKIAIKSLGITVKVIKNPIEGDIDKSGKIEFIESVLLGLALSVDAIGVTLGVSLTGFYSVFIPFAAGIFQFAFLYAGTYLGEKFTLIEKVNKKAMAVMPGLLLIALAFINCFN</sequence>
<dbReference type="Pfam" id="PF02659">
    <property type="entry name" value="Mntp"/>
    <property type="match status" value="2"/>
</dbReference>
<evidence type="ECO:0000313" key="7">
    <source>
        <dbReference type="EMBL" id="PQQ66157.1"/>
    </source>
</evidence>
<dbReference type="AlphaFoldDB" id="A0A2K9EF26"/>
<keyword evidence="2 5" id="KW-0812">Transmembrane</keyword>
<evidence type="ECO:0000313" key="9">
    <source>
        <dbReference type="Proteomes" id="UP000239720"/>
    </source>
</evidence>
<dbReference type="OrthoDB" id="1679205at2"/>
<accession>A0A2K9EF26</accession>
<dbReference type="Proteomes" id="UP000239720">
    <property type="component" value="Unassembled WGS sequence"/>
</dbReference>
<dbReference type="InterPro" id="IPR003810">
    <property type="entry name" value="Mntp/YtaF"/>
</dbReference>
<reference evidence="7 9" key="2">
    <citation type="journal article" date="2018" name="Syst. Appl. Microbiol.">
        <title>Characterization and high-quality draft genome sequence of Herbivorax saccincola A7, an anaerobic, alkaliphilic, thermophilic, cellulolytic, and xylanolytic bacterium.</title>
        <authorList>
            <person name="Aikawa S."/>
            <person name="Baramee S."/>
            <person name="Sermsathanaswadi J."/>
            <person name="Thianheng P."/>
            <person name="Tachaapaikoon C."/>
            <person name="Shikata A."/>
            <person name="Waeonukul R."/>
            <person name="Pason P."/>
            <person name="Ratanakhanokchai K."/>
            <person name="Kosugi A."/>
        </authorList>
    </citation>
    <scope>NUCLEOTIDE SEQUENCE [LARGE SCALE GENOMIC DNA]</scope>
    <source>
        <strain evidence="7 9">A7</strain>
    </source>
</reference>
<evidence type="ECO:0000313" key="6">
    <source>
        <dbReference type="EMBL" id="AUG58744.1"/>
    </source>
</evidence>
<dbReference type="Proteomes" id="UP000233534">
    <property type="component" value="Chromosome"/>
</dbReference>
<evidence type="ECO:0000256" key="1">
    <source>
        <dbReference type="ARBA" id="ARBA00022475"/>
    </source>
</evidence>
<dbReference type="EMBL" id="NEMB01000003">
    <property type="protein sequence ID" value="PQQ66157.1"/>
    <property type="molecule type" value="Genomic_DNA"/>
</dbReference>
<dbReference type="PANTHER" id="PTHR35529">
    <property type="entry name" value="MANGANESE EFFLUX PUMP MNTP-RELATED"/>
    <property type="match status" value="1"/>
</dbReference>
<dbReference type="RefSeq" id="WP_101303385.1">
    <property type="nucleotide sequence ID" value="NZ_CP025197.1"/>
</dbReference>
<evidence type="ECO:0000256" key="4">
    <source>
        <dbReference type="ARBA" id="ARBA00023136"/>
    </source>
</evidence>
<keyword evidence="3 5" id="KW-1133">Transmembrane helix</keyword>
<dbReference type="InterPro" id="IPR014205">
    <property type="entry name" value="Spore_YtaF"/>
</dbReference>